<dbReference type="Pfam" id="PF01381">
    <property type="entry name" value="HTH_3"/>
    <property type="match status" value="1"/>
</dbReference>
<organism evidence="5 6">
    <name type="scientific">Candidatus Enterococcus mangumiae</name>
    <dbReference type="NCBI Taxonomy" id="2230878"/>
    <lineage>
        <taxon>Bacteria</taxon>
        <taxon>Bacillati</taxon>
        <taxon>Bacillota</taxon>
        <taxon>Bacilli</taxon>
        <taxon>Lactobacillales</taxon>
        <taxon>Enterococcaceae</taxon>
        <taxon>Enterococcus</taxon>
    </lineage>
</organism>
<evidence type="ECO:0000256" key="3">
    <source>
        <dbReference type="ARBA" id="ARBA00023163"/>
    </source>
</evidence>
<dbReference type="InterPro" id="IPR039418">
    <property type="entry name" value="LexA-like"/>
</dbReference>
<dbReference type="SMART" id="SM00530">
    <property type="entry name" value="HTH_XRE"/>
    <property type="match status" value="1"/>
</dbReference>
<keyword evidence="2" id="KW-0238">DNA-binding</keyword>
<gene>
    <name evidence="5" type="ORF">DOK79_000563</name>
</gene>
<dbReference type="Gene3D" id="1.10.260.40">
    <property type="entry name" value="lambda repressor-like DNA-binding domains"/>
    <property type="match status" value="1"/>
</dbReference>
<dbReference type="RefSeq" id="WP_206855314.1">
    <property type="nucleotide sequence ID" value="NZ_CP147250.1"/>
</dbReference>
<keyword evidence="1" id="KW-0805">Transcription regulation</keyword>
<feature type="domain" description="HTH cro/C1-type" evidence="4">
    <location>
        <begin position="7"/>
        <end position="62"/>
    </location>
</feature>
<name>A0ABZ2SX88_9ENTE</name>
<dbReference type="InterPro" id="IPR036286">
    <property type="entry name" value="LexA/Signal_pep-like_sf"/>
</dbReference>
<evidence type="ECO:0000313" key="6">
    <source>
        <dbReference type="Proteomes" id="UP000664360"/>
    </source>
</evidence>
<dbReference type="Pfam" id="PF00717">
    <property type="entry name" value="Peptidase_S24"/>
    <property type="match status" value="1"/>
</dbReference>
<keyword evidence="6" id="KW-1185">Reference proteome</keyword>
<dbReference type="Gene3D" id="2.10.109.10">
    <property type="entry name" value="Umud Fragment, subunit A"/>
    <property type="match status" value="1"/>
</dbReference>
<dbReference type="PANTHER" id="PTHR40661">
    <property type="match status" value="1"/>
</dbReference>
<dbReference type="CDD" id="cd06529">
    <property type="entry name" value="S24_LexA-like"/>
    <property type="match status" value="1"/>
</dbReference>
<dbReference type="InterPro" id="IPR001387">
    <property type="entry name" value="Cro/C1-type_HTH"/>
</dbReference>
<evidence type="ECO:0000259" key="4">
    <source>
        <dbReference type="PROSITE" id="PS50943"/>
    </source>
</evidence>
<reference evidence="5 6" key="1">
    <citation type="submission" date="2024-03" db="EMBL/GenBank/DDBJ databases">
        <title>The Genome Sequence of Enterococcus sp. DIV1094.</title>
        <authorList>
            <consortium name="The Broad Institute Genomics Platform"/>
            <consortium name="The Broad Institute Microbial Omics Core"/>
            <consortium name="The Broad Institute Genomic Center for Infectious Diseases"/>
            <person name="Earl A."/>
            <person name="Manson A."/>
            <person name="Gilmore M."/>
            <person name="Schwartman J."/>
            <person name="Shea T."/>
            <person name="Abouelleil A."/>
            <person name="Cao P."/>
            <person name="Chapman S."/>
            <person name="Cusick C."/>
            <person name="Young S."/>
            <person name="Neafsey D."/>
            <person name="Nusbaum C."/>
            <person name="Birren B."/>
        </authorList>
    </citation>
    <scope>NUCLEOTIDE SEQUENCE [LARGE SCALE GENOMIC DNA]</scope>
    <source>
        <strain evidence="5 6">DIV1094</strain>
    </source>
</reference>
<evidence type="ECO:0000256" key="1">
    <source>
        <dbReference type="ARBA" id="ARBA00023015"/>
    </source>
</evidence>
<evidence type="ECO:0000256" key="2">
    <source>
        <dbReference type="ARBA" id="ARBA00023125"/>
    </source>
</evidence>
<evidence type="ECO:0000313" key="5">
    <source>
        <dbReference type="EMBL" id="WYJ79056.1"/>
    </source>
</evidence>
<dbReference type="SUPFAM" id="SSF47413">
    <property type="entry name" value="lambda repressor-like DNA-binding domains"/>
    <property type="match status" value="1"/>
</dbReference>
<sequence>MDIGQRMKSRRKELKLSADVVAEKLGVSRSTVFRYEKGEIEKLPTNILDSVAEVLETTPAFLMGWESESVTHIETVYNQLEQSRQAKVYNFAVEELEEQKNDNNTNISELEAYRNRKRKAQKITDFPCFGFAGAGLGEALQEEKPEYIPLPSSVIPPEADFCLLVNGDSMEPSFLNGTYAFINVVHGVHSGTVAVVILNGEGLLKRVWFENNIARLESFNKKYEDIVVTEHDDFRIVGKVVM</sequence>
<dbReference type="SUPFAM" id="SSF51306">
    <property type="entry name" value="LexA/Signal peptidase"/>
    <property type="match status" value="1"/>
</dbReference>
<dbReference type="InterPro" id="IPR010982">
    <property type="entry name" value="Lambda_DNA-bd_dom_sf"/>
</dbReference>
<accession>A0ABZ2SX88</accession>
<dbReference type="Proteomes" id="UP000664360">
    <property type="component" value="Chromosome"/>
</dbReference>
<keyword evidence="3" id="KW-0804">Transcription</keyword>
<dbReference type="EMBL" id="CP147250">
    <property type="protein sequence ID" value="WYJ79056.1"/>
    <property type="molecule type" value="Genomic_DNA"/>
</dbReference>
<dbReference type="CDD" id="cd00093">
    <property type="entry name" value="HTH_XRE"/>
    <property type="match status" value="1"/>
</dbReference>
<dbReference type="InterPro" id="IPR015927">
    <property type="entry name" value="Peptidase_S24_S26A/B/C"/>
</dbReference>
<dbReference type="PROSITE" id="PS50943">
    <property type="entry name" value="HTH_CROC1"/>
    <property type="match status" value="1"/>
</dbReference>
<protein>
    <recommendedName>
        <fullName evidence="4">HTH cro/C1-type domain-containing protein</fullName>
    </recommendedName>
</protein>
<dbReference type="PANTHER" id="PTHR40661:SF1">
    <property type="entry name" value="HTH CRO_C1-TYPE DOMAIN-CONTAINING PROTEIN"/>
    <property type="match status" value="1"/>
</dbReference>
<proteinExistence type="predicted"/>